<dbReference type="Gene3D" id="2.40.50.230">
    <property type="entry name" value="Gp5 N-terminal domain"/>
    <property type="match status" value="1"/>
</dbReference>
<keyword evidence="6" id="KW-1185">Reference proteome</keyword>
<feature type="compositionally biased region" description="Basic and acidic residues" evidence="2">
    <location>
        <begin position="551"/>
        <end position="572"/>
    </location>
</feature>
<dbReference type="Pfam" id="PF05954">
    <property type="entry name" value="Phage_GPD"/>
    <property type="match status" value="1"/>
</dbReference>
<organism evidence="5 6">
    <name type="scientific">Photobacterium atrarenae</name>
    <dbReference type="NCBI Taxonomy" id="865757"/>
    <lineage>
        <taxon>Bacteria</taxon>
        <taxon>Pseudomonadati</taxon>
        <taxon>Pseudomonadota</taxon>
        <taxon>Gammaproteobacteria</taxon>
        <taxon>Vibrionales</taxon>
        <taxon>Vibrionaceae</taxon>
        <taxon>Photobacterium</taxon>
    </lineage>
</organism>
<evidence type="ECO:0000256" key="2">
    <source>
        <dbReference type="SAM" id="MobiDB-lite"/>
    </source>
</evidence>
<dbReference type="Gene3D" id="3.55.50.10">
    <property type="entry name" value="Baseplate protein-like domains"/>
    <property type="match status" value="1"/>
</dbReference>
<name>A0ABY5GCB3_9GAMM</name>
<dbReference type="Gene3D" id="4.10.220.110">
    <property type="match status" value="1"/>
</dbReference>
<reference evidence="5" key="1">
    <citation type="submission" date="2022-07" db="EMBL/GenBank/DDBJ databases">
        <title>Genome sequencing of Photobacterium atrarenae GJH2-4.</title>
        <authorList>
            <person name="Park S.-J."/>
        </authorList>
    </citation>
    <scope>NUCLEOTIDE SEQUENCE</scope>
    <source>
        <strain evidence="5">GJH2-4</strain>
    </source>
</reference>
<evidence type="ECO:0000259" key="4">
    <source>
        <dbReference type="Pfam" id="PF22178"/>
    </source>
</evidence>
<dbReference type="InterPro" id="IPR054030">
    <property type="entry name" value="Gp5_Vgr_C"/>
</dbReference>
<dbReference type="Proteomes" id="UP001057998">
    <property type="component" value="Chromosome 1"/>
</dbReference>
<dbReference type="SUPFAM" id="SSF69279">
    <property type="entry name" value="Phage tail proteins"/>
    <property type="match status" value="2"/>
</dbReference>
<dbReference type="SUPFAM" id="SSF69349">
    <property type="entry name" value="Phage fibre proteins"/>
    <property type="match status" value="1"/>
</dbReference>
<dbReference type="InterPro" id="IPR037026">
    <property type="entry name" value="Vgr_OB-fold_dom_sf"/>
</dbReference>
<accession>A0ABY5GCB3</accession>
<dbReference type="Pfam" id="PF04717">
    <property type="entry name" value="Phage_base_V"/>
    <property type="match status" value="1"/>
</dbReference>
<sequence length="628" mass="69883">MKTSTQENNIIRIDTPLGKDVLHLTKMELHEGISVPFSIHAYVYTNGVLINSKDLIGKPVSFTVLYHSGDSVSEKYLHGYVSSLRSNGSRVAASAEGDKYQDYVIDVCPSLDFSYQRTNCKIYQNLNVEDIVKSVLSVHNVNIKVDLKRSYAKYEYKVQYHETDFDFVHRLLEEEGIFYYFTHSLSSHTMVLCDDVTCYKPCVESSVAFSTGSLTEAHIHRWIGGLEVSPGKVAKKGYDFIKPGAKPSGSQAETSLSKQQSATEVFHYQAGSELNDRIQDQSALMLEALQRDTELSSGASNCRTFSAGQYFTFKSHEDKRLEGKSFLITHVYLEIAIASQTGSSKASHQSVHNQFSCVPKETLYRPKPITSKPRVYGVQTACVTGEKQDEIHIDKYGRVKVLFHWDREGVADNTSSCWIRVAQSWAGNGWGASFFPRVGQEVLVEFLDGDPDQPIITGALYNGNNLPPYSLPAEKSVSGIKTRSTKEGGGSNFNEIRFDDKKDNELFYLHAEKNYQVFVENDASETIKNNQSVLVENDRLSQVKNNYSSKVDNDRNEEVGNNKTEKVGNNKSEKVSNKLEIDVGGEMVIKCGGASIKLSSDGSIDIKGTNIKVNGSKIALKAGMINLN</sequence>
<dbReference type="EMBL" id="CP101508">
    <property type="protein sequence ID" value="UTV26486.1"/>
    <property type="molecule type" value="Genomic_DNA"/>
</dbReference>
<protein>
    <submittedName>
        <fullName evidence="5">Type VI secretion system tip protein VgrG</fullName>
    </submittedName>
</protein>
<dbReference type="RefSeq" id="WP_255387697.1">
    <property type="nucleotide sequence ID" value="NZ_CP101508.1"/>
</dbReference>
<evidence type="ECO:0000313" key="5">
    <source>
        <dbReference type="EMBL" id="UTV26486.1"/>
    </source>
</evidence>
<dbReference type="InterPro" id="IPR006533">
    <property type="entry name" value="T6SS_Vgr_RhsGE"/>
</dbReference>
<dbReference type="SUPFAM" id="SSF69255">
    <property type="entry name" value="gp5 N-terminal domain-like"/>
    <property type="match status" value="1"/>
</dbReference>
<evidence type="ECO:0000259" key="3">
    <source>
        <dbReference type="Pfam" id="PF04717"/>
    </source>
</evidence>
<dbReference type="NCBIfam" id="TIGR01646">
    <property type="entry name" value="vgr_GE"/>
    <property type="match status" value="1"/>
</dbReference>
<feature type="domain" description="Gp5/Type VI secretion system Vgr C-terminal trimerisation" evidence="4">
    <location>
        <begin position="478"/>
        <end position="589"/>
    </location>
</feature>
<gene>
    <name evidence="5" type="primary">vgrG</name>
    <name evidence="5" type="ORF">NNL38_08855</name>
</gene>
<feature type="region of interest" description="Disordered" evidence="2">
    <location>
        <begin position="550"/>
        <end position="572"/>
    </location>
</feature>
<feature type="domain" description="Gp5/Type VI secretion system Vgr protein OB-fold" evidence="3">
    <location>
        <begin position="394"/>
        <end position="461"/>
    </location>
</feature>
<dbReference type="NCBIfam" id="TIGR03361">
    <property type="entry name" value="VI_Rhs_Vgr"/>
    <property type="match status" value="1"/>
</dbReference>
<proteinExistence type="inferred from homology"/>
<dbReference type="Gene3D" id="2.30.110.50">
    <property type="match status" value="1"/>
</dbReference>
<evidence type="ECO:0000256" key="1">
    <source>
        <dbReference type="ARBA" id="ARBA00005558"/>
    </source>
</evidence>
<evidence type="ECO:0000313" key="6">
    <source>
        <dbReference type="Proteomes" id="UP001057998"/>
    </source>
</evidence>
<dbReference type="InterPro" id="IPR006531">
    <property type="entry name" value="Gp5/Vgr_OB"/>
</dbReference>
<dbReference type="Pfam" id="PF22178">
    <property type="entry name" value="Gp5_trimer_C"/>
    <property type="match status" value="1"/>
</dbReference>
<comment type="similarity">
    <text evidence="1">Belongs to the VgrG protein family.</text>
</comment>
<dbReference type="InterPro" id="IPR017847">
    <property type="entry name" value="T6SS_RhsGE_Vgr_subset"/>
</dbReference>